<evidence type="ECO:0000256" key="1">
    <source>
        <dbReference type="SAM" id="MobiDB-lite"/>
    </source>
</evidence>
<evidence type="ECO:0000313" key="3">
    <source>
        <dbReference type="Proteomes" id="UP000286235"/>
    </source>
</evidence>
<gene>
    <name evidence="2" type="ORF">Cdeb_01452</name>
</gene>
<reference evidence="2 3" key="1">
    <citation type="submission" date="2013-12" db="EMBL/GenBank/DDBJ databases">
        <title>Genome and proteome characterization of Caldibacillus debilis GB1 derived from a cellulolytic aero-tolerant co-culture.</title>
        <authorList>
            <person name="Wushke S.T."/>
            <person name="Zhang X."/>
            <person name="Fristensky B."/>
            <person name="Wilkins J.A."/>
            <person name="Levin D.B."/>
            <person name="Sparling R."/>
        </authorList>
    </citation>
    <scope>NUCLEOTIDE SEQUENCE [LARGE SCALE GENOMIC DNA]</scope>
    <source>
        <strain evidence="2 3">GB1</strain>
    </source>
</reference>
<feature type="compositionally biased region" description="Basic and acidic residues" evidence="1">
    <location>
        <begin position="20"/>
        <end position="42"/>
    </location>
</feature>
<dbReference type="AlphaFoldDB" id="A0A420VCX0"/>
<proteinExistence type="predicted"/>
<comment type="caution">
    <text evidence="2">The sequence shown here is derived from an EMBL/GenBank/DDBJ whole genome shotgun (WGS) entry which is preliminary data.</text>
</comment>
<sequence>MGAIAGKGAGQRFAFSRNSPEARHGGSGTRRPDIGHPERHEPGNGAEGISFLPCLKAFFKLLAERIGRNILLLFPSLAGSFPTFAGADRKDPHFPFLPDRFFGTRPAPDLRKEEAVQPANFNGHRKGSCQKDPSFCRLPSLKSTVFPSCDGGFPRPGTPRKRP</sequence>
<evidence type="ECO:0000313" key="2">
    <source>
        <dbReference type="EMBL" id="RKO61502.1"/>
    </source>
</evidence>
<keyword evidence="3" id="KW-1185">Reference proteome</keyword>
<dbReference type="Proteomes" id="UP000286235">
    <property type="component" value="Unassembled WGS sequence"/>
</dbReference>
<accession>A0A420VCX0</accession>
<feature type="region of interest" description="Disordered" evidence="1">
    <location>
        <begin position="1"/>
        <end position="46"/>
    </location>
</feature>
<organism evidence="2 3">
    <name type="scientific">Caldibacillus debilis GB1</name>
    <dbReference type="NCBI Taxonomy" id="1339248"/>
    <lineage>
        <taxon>Bacteria</taxon>
        <taxon>Bacillati</taxon>
        <taxon>Bacillota</taxon>
        <taxon>Bacilli</taxon>
        <taxon>Bacillales</taxon>
        <taxon>Bacillaceae</taxon>
        <taxon>Caldibacillus</taxon>
    </lineage>
</organism>
<dbReference type="EMBL" id="AZRV01000044">
    <property type="protein sequence ID" value="RKO61502.1"/>
    <property type="molecule type" value="Genomic_DNA"/>
</dbReference>
<protein>
    <submittedName>
        <fullName evidence="2">Uncharacterized protein</fullName>
    </submittedName>
</protein>
<name>A0A420VCX0_9BACI</name>